<dbReference type="GO" id="GO:0004222">
    <property type="term" value="F:metalloendopeptidase activity"/>
    <property type="evidence" value="ECO:0007669"/>
    <property type="project" value="InterPro"/>
</dbReference>
<dbReference type="InterPro" id="IPR001915">
    <property type="entry name" value="Peptidase_M48"/>
</dbReference>
<feature type="domain" description="Peptidase M48" evidence="7">
    <location>
        <begin position="67"/>
        <end position="257"/>
    </location>
</feature>
<dbReference type="PANTHER" id="PTHR22726:SF1">
    <property type="entry name" value="METALLOENDOPEPTIDASE OMA1, MITOCHONDRIAL"/>
    <property type="match status" value="1"/>
</dbReference>
<keyword evidence="1 6" id="KW-0645">Protease</keyword>
<evidence type="ECO:0000313" key="9">
    <source>
        <dbReference type="Proteomes" id="UP000464954"/>
    </source>
</evidence>
<accession>A0A6P1M8E0</accession>
<dbReference type="InterPro" id="IPR051156">
    <property type="entry name" value="Mito/Outer_Membr_Metalloprot"/>
</dbReference>
<keyword evidence="5 6" id="KW-0482">Metalloprotease</keyword>
<sequence>MKKNLQFVGLIFSAVLVGCSTIDPVTGLQTRNMYSLDQDVGIGSKVYDQTLEEMRARGVPINEDRARVAQLQGMVNRISAASDLPDLPYEVSLIQTNIVNAMAAPGGKIMVYEGLWDPEKGLTKDDDEIAAVIAHEIAHVNARHSTEAMTRSLPVNILATVGVIAAKDTDYEQFAQIVAAGGLFLYNGIWMTRYSRENEMEADAVGMMYMAKAGYDPRAAIRIWERASQQRTGEDPAASIFSTHPPDAARLAALRARLPEALRIYQHQ</sequence>
<evidence type="ECO:0000256" key="2">
    <source>
        <dbReference type="ARBA" id="ARBA00022723"/>
    </source>
</evidence>
<dbReference type="AlphaFoldDB" id="A0A6P1M8E0"/>
<comment type="similarity">
    <text evidence="6">Belongs to the peptidase M48 family.</text>
</comment>
<dbReference type="KEGG" id="taer:GT409_02640"/>
<evidence type="ECO:0000256" key="3">
    <source>
        <dbReference type="ARBA" id="ARBA00022801"/>
    </source>
</evidence>
<keyword evidence="3 6" id="KW-0378">Hydrolase</keyword>
<proteinExistence type="inferred from homology"/>
<dbReference type="CDD" id="cd07331">
    <property type="entry name" value="M48C_Oma1_like"/>
    <property type="match status" value="1"/>
</dbReference>
<dbReference type="GO" id="GO:0046872">
    <property type="term" value="F:metal ion binding"/>
    <property type="evidence" value="ECO:0007669"/>
    <property type="project" value="UniProtKB-KW"/>
</dbReference>
<evidence type="ECO:0000256" key="1">
    <source>
        <dbReference type="ARBA" id="ARBA00022670"/>
    </source>
</evidence>
<dbReference type="Pfam" id="PF01435">
    <property type="entry name" value="Peptidase_M48"/>
    <property type="match status" value="1"/>
</dbReference>
<protein>
    <submittedName>
        <fullName evidence="8">M48 family metalloprotease</fullName>
    </submittedName>
</protein>
<dbReference type="GO" id="GO:0051603">
    <property type="term" value="P:proteolysis involved in protein catabolic process"/>
    <property type="evidence" value="ECO:0007669"/>
    <property type="project" value="TreeGrafter"/>
</dbReference>
<dbReference type="EMBL" id="CP047593">
    <property type="protein sequence ID" value="QHI68398.1"/>
    <property type="molecule type" value="Genomic_DNA"/>
</dbReference>
<reference evidence="8 9" key="1">
    <citation type="submission" date="2020-01" db="EMBL/GenBank/DDBJ databases">
        <title>Ponticoccus aerotolerans gen. nov., sp. nov., an anaerobic bacterium and proposal of Ponticoccusceae fam. nov., Ponticoccusles ord. nov. and Ponticoccuse classis nov. in the phylum Kiritimatiellaeota.</title>
        <authorList>
            <person name="Zhou L.Y."/>
            <person name="Du Z.J."/>
        </authorList>
    </citation>
    <scope>NUCLEOTIDE SEQUENCE [LARGE SCALE GENOMIC DNA]</scope>
    <source>
        <strain evidence="8 9">S-5007</strain>
    </source>
</reference>
<keyword evidence="4 6" id="KW-0862">Zinc</keyword>
<dbReference type="PANTHER" id="PTHR22726">
    <property type="entry name" value="METALLOENDOPEPTIDASE OMA1"/>
    <property type="match status" value="1"/>
</dbReference>
<organism evidence="8 9">
    <name type="scientific">Tichowtungia aerotolerans</name>
    <dbReference type="NCBI Taxonomy" id="2697043"/>
    <lineage>
        <taxon>Bacteria</taxon>
        <taxon>Pseudomonadati</taxon>
        <taxon>Kiritimatiellota</taxon>
        <taxon>Tichowtungiia</taxon>
        <taxon>Tichowtungiales</taxon>
        <taxon>Tichowtungiaceae</taxon>
        <taxon>Tichowtungia</taxon>
    </lineage>
</organism>
<dbReference type="Proteomes" id="UP000464954">
    <property type="component" value="Chromosome"/>
</dbReference>
<gene>
    <name evidence="8" type="ORF">GT409_02640</name>
</gene>
<name>A0A6P1M8E0_9BACT</name>
<evidence type="ECO:0000256" key="5">
    <source>
        <dbReference type="ARBA" id="ARBA00023049"/>
    </source>
</evidence>
<dbReference type="Gene3D" id="3.30.2010.10">
    <property type="entry name" value="Metalloproteases ('zincins'), catalytic domain"/>
    <property type="match status" value="1"/>
</dbReference>
<keyword evidence="2" id="KW-0479">Metal-binding</keyword>
<keyword evidence="9" id="KW-1185">Reference proteome</keyword>
<dbReference type="RefSeq" id="WP_160626681.1">
    <property type="nucleotide sequence ID" value="NZ_CP047593.1"/>
</dbReference>
<evidence type="ECO:0000256" key="6">
    <source>
        <dbReference type="RuleBase" id="RU003983"/>
    </source>
</evidence>
<evidence type="ECO:0000313" key="8">
    <source>
        <dbReference type="EMBL" id="QHI68398.1"/>
    </source>
</evidence>
<comment type="cofactor">
    <cofactor evidence="6">
        <name>Zn(2+)</name>
        <dbReference type="ChEBI" id="CHEBI:29105"/>
    </cofactor>
    <text evidence="6">Binds 1 zinc ion per subunit.</text>
</comment>
<dbReference type="GO" id="GO:0016020">
    <property type="term" value="C:membrane"/>
    <property type="evidence" value="ECO:0007669"/>
    <property type="project" value="TreeGrafter"/>
</dbReference>
<evidence type="ECO:0000256" key="4">
    <source>
        <dbReference type="ARBA" id="ARBA00022833"/>
    </source>
</evidence>
<dbReference type="PROSITE" id="PS51257">
    <property type="entry name" value="PROKAR_LIPOPROTEIN"/>
    <property type="match status" value="1"/>
</dbReference>
<evidence type="ECO:0000259" key="7">
    <source>
        <dbReference type="Pfam" id="PF01435"/>
    </source>
</evidence>